<proteinExistence type="predicted"/>
<reference evidence="2 3" key="1">
    <citation type="submission" date="2023-03" db="EMBL/GenBank/DDBJ databases">
        <title>Bacillus Genome Sequencing.</title>
        <authorList>
            <person name="Dunlap C."/>
        </authorList>
    </citation>
    <scope>NUCLEOTIDE SEQUENCE [LARGE SCALE GENOMIC DNA]</scope>
    <source>
        <strain evidence="2 3">B-23453</strain>
    </source>
</reference>
<accession>A0ABU6MM76</accession>
<dbReference type="PROSITE" id="PS51186">
    <property type="entry name" value="GNAT"/>
    <property type="match status" value="1"/>
</dbReference>
<dbReference type="CDD" id="cd04301">
    <property type="entry name" value="NAT_SF"/>
    <property type="match status" value="1"/>
</dbReference>
<evidence type="ECO:0000313" key="2">
    <source>
        <dbReference type="EMBL" id="MED1205789.1"/>
    </source>
</evidence>
<protein>
    <submittedName>
        <fullName evidence="2">GNAT family N-acetyltransferase</fullName>
    </submittedName>
</protein>
<dbReference type="InterPro" id="IPR016181">
    <property type="entry name" value="Acyl_CoA_acyltransferase"/>
</dbReference>
<dbReference type="RefSeq" id="WP_066270298.1">
    <property type="nucleotide sequence ID" value="NZ_JARMAB010000040.1"/>
</dbReference>
<dbReference type="InterPro" id="IPR000182">
    <property type="entry name" value="GNAT_dom"/>
</dbReference>
<comment type="caution">
    <text evidence="2">The sequence shown here is derived from an EMBL/GenBank/DDBJ whole genome shotgun (WGS) entry which is preliminary data.</text>
</comment>
<feature type="domain" description="N-acetyltransferase" evidence="1">
    <location>
        <begin position="137"/>
        <end position="278"/>
    </location>
</feature>
<dbReference type="Proteomes" id="UP001341444">
    <property type="component" value="Unassembled WGS sequence"/>
</dbReference>
<evidence type="ECO:0000313" key="3">
    <source>
        <dbReference type="Proteomes" id="UP001341444"/>
    </source>
</evidence>
<sequence>MPTVVNRSLAEKLENAEIDCLISRLAGIKEIKGNPMGVEFQKFESATAFTVKNIPGPAFNTVKGLKKGNEREVERIINFYRKKKIPARFELSPSGTSPDLFANLSKKGFYHHDFHTVLFRSLSSNIQIIKTSISPGITIRELKRHEFGLFADIYTNGFQMPSFLKQSVAENNEVLYDNKDWTFYLAIIENEPAGIGVLFMKNGIATLAAAATLPEFRNRGVQSALISHRINQAYIHGCYLITGQAKFGSVSQNNMEREGLKVAVAYTKSIWIKRDDVA</sequence>
<keyword evidence="3" id="KW-1185">Reference proteome</keyword>
<name>A0ABU6MM76_9BACI</name>
<gene>
    <name evidence="2" type="ORF">P4T90_22395</name>
</gene>
<organism evidence="2 3">
    <name type="scientific">Heyndrickxia acidicola</name>
    <dbReference type="NCBI Taxonomy" id="209389"/>
    <lineage>
        <taxon>Bacteria</taxon>
        <taxon>Bacillati</taxon>
        <taxon>Bacillota</taxon>
        <taxon>Bacilli</taxon>
        <taxon>Bacillales</taxon>
        <taxon>Bacillaceae</taxon>
        <taxon>Heyndrickxia</taxon>
    </lineage>
</organism>
<evidence type="ECO:0000259" key="1">
    <source>
        <dbReference type="PROSITE" id="PS51186"/>
    </source>
</evidence>
<dbReference type="Pfam" id="PF00583">
    <property type="entry name" value="Acetyltransf_1"/>
    <property type="match status" value="1"/>
</dbReference>
<dbReference type="SUPFAM" id="SSF55729">
    <property type="entry name" value="Acyl-CoA N-acyltransferases (Nat)"/>
    <property type="match status" value="1"/>
</dbReference>
<dbReference type="EMBL" id="JARMAB010000040">
    <property type="protein sequence ID" value="MED1205789.1"/>
    <property type="molecule type" value="Genomic_DNA"/>
</dbReference>
<dbReference type="Gene3D" id="3.40.630.30">
    <property type="match status" value="1"/>
</dbReference>